<protein>
    <recommendedName>
        <fullName evidence="3 12">Ribokinase</fullName>
        <shortName evidence="12">RK</shortName>
        <ecNumber evidence="2 12">2.7.1.15</ecNumber>
    </recommendedName>
</protein>
<evidence type="ECO:0000256" key="1">
    <source>
        <dbReference type="ARBA" id="ARBA00005380"/>
    </source>
</evidence>
<evidence type="ECO:0000313" key="14">
    <source>
        <dbReference type="EMBL" id="NII40403.1"/>
    </source>
</evidence>
<dbReference type="RefSeq" id="WP_166779544.1">
    <property type="nucleotide sequence ID" value="NZ_JAAOYO010000002.1"/>
</dbReference>
<comment type="pathway">
    <text evidence="12">Carbohydrate metabolism; D-ribose degradation; D-ribose 5-phosphate from beta-D-ribopyranose: step 2/2.</text>
</comment>
<keyword evidence="5 12" id="KW-0479">Metal-binding</keyword>
<feature type="binding site" evidence="12">
    <location>
        <begin position="223"/>
        <end position="228"/>
    </location>
    <ligand>
        <name>ATP</name>
        <dbReference type="ChEBI" id="CHEBI:30616"/>
    </ligand>
</feature>
<dbReference type="PANTHER" id="PTHR10584:SF166">
    <property type="entry name" value="RIBOKINASE"/>
    <property type="match status" value="1"/>
</dbReference>
<dbReference type="CDD" id="cd01174">
    <property type="entry name" value="ribokinase"/>
    <property type="match status" value="1"/>
</dbReference>
<dbReference type="PROSITE" id="PS00584">
    <property type="entry name" value="PFKB_KINASES_2"/>
    <property type="match status" value="1"/>
</dbReference>
<evidence type="ECO:0000256" key="7">
    <source>
        <dbReference type="ARBA" id="ARBA00022777"/>
    </source>
</evidence>
<gene>
    <name evidence="12" type="primary">rbsK</name>
    <name evidence="14" type="ORF">E9228_001039</name>
</gene>
<reference evidence="14 15" key="1">
    <citation type="submission" date="2020-03" db="EMBL/GenBank/DDBJ databases">
        <title>Above-ground endophytic microbial communities from plants in different locations in the United States.</title>
        <authorList>
            <person name="Frank C."/>
        </authorList>
    </citation>
    <scope>NUCLEOTIDE SEQUENCE [LARGE SCALE GENOMIC DNA]</scope>
    <source>
        <strain evidence="14 15">WW7</strain>
    </source>
</reference>
<dbReference type="GO" id="GO:0004747">
    <property type="term" value="F:ribokinase activity"/>
    <property type="evidence" value="ECO:0007669"/>
    <property type="project" value="UniProtKB-EC"/>
</dbReference>
<name>A0ABX0T654_9MICO</name>
<feature type="binding site" evidence="12">
    <location>
        <position position="257"/>
    </location>
    <ligand>
        <name>substrate</name>
    </ligand>
</feature>
<dbReference type="Pfam" id="PF00294">
    <property type="entry name" value="PfkB"/>
    <property type="match status" value="1"/>
</dbReference>
<evidence type="ECO:0000313" key="15">
    <source>
        <dbReference type="Proteomes" id="UP001318300"/>
    </source>
</evidence>
<keyword evidence="8 12" id="KW-0067">ATP-binding</keyword>
<comment type="caution">
    <text evidence="14">The sequence shown here is derived from an EMBL/GenBank/DDBJ whole genome shotgun (WGS) entry which is preliminary data.</text>
</comment>
<comment type="subunit">
    <text evidence="12">Homodimer.</text>
</comment>
<comment type="similarity">
    <text evidence="12">Belongs to the carbohydrate kinase PfkB family. Ribokinase subfamily.</text>
</comment>
<dbReference type="EC" id="2.7.1.15" evidence="2 12"/>
<evidence type="ECO:0000256" key="12">
    <source>
        <dbReference type="HAMAP-Rule" id="MF_01987"/>
    </source>
</evidence>
<keyword evidence="6 12" id="KW-0547">Nucleotide-binding</keyword>
<dbReference type="SUPFAM" id="SSF53613">
    <property type="entry name" value="Ribokinase-like"/>
    <property type="match status" value="1"/>
</dbReference>
<feature type="binding site" evidence="12">
    <location>
        <position position="292"/>
    </location>
    <ligand>
        <name>K(+)</name>
        <dbReference type="ChEBI" id="CHEBI:29103"/>
    </ligand>
</feature>
<comment type="subcellular location">
    <subcellularLocation>
        <location evidence="12">Cytoplasm</location>
    </subcellularLocation>
</comment>
<dbReference type="PANTHER" id="PTHR10584">
    <property type="entry name" value="SUGAR KINASE"/>
    <property type="match status" value="1"/>
</dbReference>
<keyword evidence="9 12" id="KW-0460">Magnesium</keyword>
<feature type="binding site" evidence="12">
    <location>
        <position position="184"/>
    </location>
    <ligand>
        <name>ATP</name>
        <dbReference type="ChEBI" id="CHEBI:30616"/>
    </ligand>
</feature>
<comment type="cofactor">
    <cofactor evidence="12">
        <name>Mg(2+)</name>
        <dbReference type="ChEBI" id="CHEBI:18420"/>
    </cofactor>
    <text evidence="12">Requires a divalent cation, most likely magnesium in vivo, as an electrophilic catalyst to aid phosphoryl group transfer. It is the chelate of the metal and the nucleotide that is the actual substrate.</text>
</comment>
<accession>A0ABX0T654</accession>
<feature type="active site" description="Proton acceptor" evidence="12">
    <location>
        <position position="257"/>
    </location>
</feature>
<feature type="binding site" evidence="12">
    <location>
        <position position="296"/>
    </location>
    <ligand>
        <name>K(+)</name>
        <dbReference type="ChEBI" id="CHEBI:29103"/>
    </ligand>
</feature>
<dbReference type="PRINTS" id="PR00990">
    <property type="entry name" value="RIBOKINASE"/>
</dbReference>
<comment type="caution">
    <text evidence="12">Lacks conserved residue(s) required for the propagation of feature annotation.</text>
</comment>
<feature type="binding site" evidence="12">
    <location>
        <position position="290"/>
    </location>
    <ligand>
        <name>K(+)</name>
        <dbReference type="ChEBI" id="CHEBI:29103"/>
    </ligand>
</feature>
<feature type="binding site" evidence="12">
    <location>
        <position position="287"/>
    </location>
    <ligand>
        <name>K(+)</name>
        <dbReference type="ChEBI" id="CHEBI:29103"/>
    </ligand>
</feature>
<comment type="catalytic activity">
    <reaction evidence="12">
        <text>D-ribose + ATP = D-ribose 5-phosphate + ADP + H(+)</text>
        <dbReference type="Rhea" id="RHEA:13697"/>
        <dbReference type="ChEBI" id="CHEBI:15378"/>
        <dbReference type="ChEBI" id="CHEBI:30616"/>
        <dbReference type="ChEBI" id="CHEBI:47013"/>
        <dbReference type="ChEBI" id="CHEBI:78346"/>
        <dbReference type="ChEBI" id="CHEBI:456216"/>
        <dbReference type="EC" id="2.7.1.15"/>
    </reaction>
</comment>
<feature type="domain" description="Carbohydrate kinase PfkB" evidence="13">
    <location>
        <begin position="8"/>
        <end position="299"/>
    </location>
</feature>
<sequence length="316" mass="30815">MSRPTGTVVVVGSLNVDQVVTVDRHPAPGETLVATSFALLPGGKGANQAVAAARRGAPTVMVGSVGRDGAAQVATSLLAGSGVDVTHVRAVDAPTGLATVTVDRTGENTIVVVPGANASTGAEAVLAAADTVASAAVVVLQGEVPADGIGAAATAATGRVLLNLAPVVPVGREAVLAADPLVVNEHEAALVLRQLVPDAVVPTDESSLVGALRSLGIRSVVVTLGARGALVSDGDDTAVVAVPSPRVVAVDSSGAGDAFVGALAAGLAAGDTLLDAARQAVRVGAFAVQGVGTQPSYPTLDDVLPRVEADDAEVSA</sequence>
<evidence type="ECO:0000256" key="5">
    <source>
        <dbReference type="ARBA" id="ARBA00022723"/>
    </source>
</evidence>
<evidence type="ECO:0000256" key="8">
    <source>
        <dbReference type="ARBA" id="ARBA00022840"/>
    </source>
</evidence>
<feature type="binding site" evidence="12">
    <location>
        <position position="253"/>
    </location>
    <ligand>
        <name>K(+)</name>
        <dbReference type="ChEBI" id="CHEBI:29103"/>
    </ligand>
</feature>
<dbReference type="Gene3D" id="3.40.1190.20">
    <property type="match status" value="1"/>
</dbReference>
<organism evidence="14 15">
    <name type="scientific">Curtobacterium salicis</name>
    <dbReference type="NCBI Taxonomy" id="1779862"/>
    <lineage>
        <taxon>Bacteria</taxon>
        <taxon>Bacillati</taxon>
        <taxon>Actinomycetota</taxon>
        <taxon>Actinomycetes</taxon>
        <taxon>Micrococcales</taxon>
        <taxon>Microbacteriaceae</taxon>
        <taxon>Curtobacterium</taxon>
    </lineage>
</organism>
<evidence type="ECO:0000256" key="6">
    <source>
        <dbReference type="ARBA" id="ARBA00022741"/>
    </source>
</evidence>
<keyword evidence="11 12" id="KW-0119">Carbohydrate metabolism</keyword>
<evidence type="ECO:0000256" key="3">
    <source>
        <dbReference type="ARBA" id="ARBA00016943"/>
    </source>
</evidence>
<evidence type="ECO:0000256" key="11">
    <source>
        <dbReference type="ARBA" id="ARBA00023277"/>
    </source>
</evidence>
<keyword evidence="7 12" id="KW-0418">Kinase</keyword>
<dbReference type="EMBL" id="JAAOYO010000002">
    <property type="protein sequence ID" value="NII40403.1"/>
    <property type="molecule type" value="Genomic_DNA"/>
</dbReference>
<dbReference type="InterPro" id="IPR002139">
    <property type="entry name" value="Ribo/fructo_kinase"/>
</dbReference>
<dbReference type="InterPro" id="IPR011611">
    <property type="entry name" value="PfkB_dom"/>
</dbReference>
<dbReference type="HAMAP" id="MF_01987">
    <property type="entry name" value="Ribokinase"/>
    <property type="match status" value="1"/>
</dbReference>
<evidence type="ECO:0000256" key="4">
    <source>
        <dbReference type="ARBA" id="ARBA00022679"/>
    </source>
</evidence>
<evidence type="ECO:0000256" key="9">
    <source>
        <dbReference type="ARBA" id="ARBA00022842"/>
    </source>
</evidence>
<feature type="binding site" evidence="12">
    <location>
        <position position="143"/>
    </location>
    <ligand>
        <name>substrate</name>
    </ligand>
</feature>
<dbReference type="InterPro" id="IPR002173">
    <property type="entry name" value="Carboh/pur_kinase_PfkB_CS"/>
</dbReference>
<dbReference type="InterPro" id="IPR011877">
    <property type="entry name" value="Ribokinase"/>
</dbReference>
<dbReference type="InterPro" id="IPR029056">
    <property type="entry name" value="Ribokinase-like"/>
</dbReference>
<dbReference type="Proteomes" id="UP001318300">
    <property type="component" value="Unassembled WGS sequence"/>
</dbReference>
<feature type="binding site" evidence="12">
    <location>
        <begin position="43"/>
        <end position="47"/>
    </location>
    <ligand>
        <name>substrate</name>
    </ligand>
</feature>
<evidence type="ECO:0000256" key="2">
    <source>
        <dbReference type="ARBA" id="ARBA00012035"/>
    </source>
</evidence>
<comment type="similarity">
    <text evidence="1">Belongs to the carbohydrate kinase pfkB family.</text>
</comment>
<comment type="function">
    <text evidence="12">Catalyzes the phosphorylation of ribose at O-5 in a reaction requiring ATP and magnesium. The resulting D-ribose-5-phosphate can then be used either for sythesis of nucleotides, histidine, and tryptophan, or as a component of the pentose phosphate pathway.</text>
</comment>
<feature type="binding site" evidence="12">
    <location>
        <begin position="256"/>
        <end position="257"/>
    </location>
    <ligand>
        <name>ATP</name>
        <dbReference type="ChEBI" id="CHEBI:30616"/>
    </ligand>
</feature>
<keyword evidence="15" id="KW-1185">Reference proteome</keyword>
<evidence type="ECO:0000256" key="10">
    <source>
        <dbReference type="ARBA" id="ARBA00022958"/>
    </source>
</evidence>
<keyword evidence="12" id="KW-0963">Cytoplasm</keyword>
<evidence type="ECO:0000259" key="13">
    <source>
        <dbReference type="Pfam" id="PF00294"/>
    </source>
</evidence>
<keyword evidence="4 12" id="KW-0808">Transferase</keyword>
<proteinExistence type="inferred from homology"/>
<keyword evidence="10 12" id="KW-0630">Potassium</keyword>
<comment type="activity regulation">
    <text evidence="12">Activated by a monovalent cation that binds near, but not in, the active site. The most likely occupant of the site in vivo is potassium. Ion binding induces a conformational change that may alter substrate affinity.</text>
</comment>
<feature type="binding site" evidence="12">
    <location>
        <begin position="15"/>
        <end position="17"/>
    </location>
    <ligand>
        <name>substrate</name>
    </ligand>
</feature>
<feature type="binding site" evidence="12">
    <location>
        <position position="251"/>
    </location>
    <ligand>
        <name>K(+)</name>
        <dbReference type="ChEBI" id="CHEBI:29103"/>
    </ligand>
</feature>